<evidence type="ECO:0000259" key="1">
    <source>
        <dbReference type="PROSITE" id="PS50234"/>
    </source>
</evidence>
<dbReference type="STRING" id="4155.A0A022RHL3"/>
<evidence type="ECO:0000313" key="2">
    <source>
        <dbReference type="EMBL" id="EYU39686.1"/>
    </source>
</evidence>
<dbReference type="Gene3D" id="3.40.50.410">
    <property type="entry name" value="von Willebrand factor, type A domain"/>
    <property type="match status" value="1"/>
</dbReference>
<proteinExistence type="predicted"/>
<dbReference type="PROSITE" id="PS50234">
    <property type="entry name" value="VWFA"/>
    <property type="match status" value="1"/>
</dbReference>
<dbReference type="InterPro" id="IPR036465">
    <property type="entry name" value="vWFA_dom_sf"/>
</dbReference>
<reference evidence="2 3" key="1">
    <citation type="journal article" date="2013" name="Proc. Natl. Acad. Sci. U.S.A.">
        <title>Fine-scale variation in meiotic recombination in Mimulus inferred from population shotgun sequencing.</title>
        <authorList>
            <person name="Hellsten U."/>
            <person name="Wright K.M."/>
            <person name="Jenkins J."/>
            <person name="Shu S."/>
            <person name="Yuan Y."/>
            <person name="Wessler S.R."/>
            <person name="Schmutz J."/>
            <person name="Willis J.H."/>
            <person name="Rokhsar D.S."/>
        </authorList>
    </citation>
    <scope>NUCLEOTIDE SEQUENCE [LARGE SCALE GENOMIC DNA]</scope>
    <source>
        <strain evidence="3">cv. DUN x IM62</strain>
    </source>
</reference>
<dbReference type="InterPro" id="IPR051266">
    <property type="entry name" value="CLCR"/>
</dbReference>
<dbReference type="eggNOG" id="ENOG502QUK3">
    <property type="taxonomic scope" value="Eukaryota"/>
</dbReference>
<feature type="domain" description="VWFA" evidence="1">
    <location>
        <begin position="86"/>
        <end position="258"/>
    </location>
</feature>
<dbReference type="Pfam" id="PF00092">
    <property type="entry name" value="VWA"/>
    <property type="match status" value="1"/>
</dbReference>
<protein>
    <recommendedName>
        <fullName evidence="1">VWFA domain-containing protein</fullName>
    </recommendedName>
</protein>
<evidence type="ECO:0000313" key="3">
    <source>
        <dbReference type="Proteomes" id="UP000030748"/>
    </source>
</evidence>
<dbReference type="EMBL" id="KI630443">
    <property type="protein sequence ID" value="EYU39686.1"/>
    <property type="molecule type" value="Genomic_DNA"/>
</dbReference>
<dbReference type="InterPro" id="IPR002035">
    <property type="entry name" value="VWF_A"/>
</dbReference>
<dbReference type="PANTHER" id="PTHR10579">
    <property type="entry name" value="CALCIUM-ACTIVATED CHLORIDE CHANNEL REGULATOR"/>
    <property type="match status" value="1"/>
</dbReference>
<gene>
    <name evidence="2" type="ORF">MIMGU_mgv1a021553mg</name>
</gene>
<dbReference type="AlphaFoldDB" id="A0A022RHL3"/>
<sequence>MQPKPQSHVPRPQPPRPVVVETIRFSDDEPLPPNAAAAAAALQNVVVKTVPERQAVTSSESVSQFAVLVGVRAPPLPEIHQRAPIDLVAVLDVSGSMHFSKLSLVKRAVEFVIDNLASSDRLSIVSFSTLAHRIFPLRRMTDQGREDAKRAVNSLSADGATNIAEALKMGARVLEERRHRNPVPSVIFLSDGNDSYNFGRDGGARAFRFPSVCPVHAFGFGTDHDPAMMHAVADSSPGGTFSFIESYEAVQDAFASCLGGILSVVTQELRLTLTSASPLVEIKSIPSGSYASEVSDHGSRGTVEVGDLYADEEKQFLVNLSVPALINGGNTSLLDVACSYKNAVSNETVNLHCDHVEILRPTGPTDATLVNLEVDRQRNRLSAADRIAEAQRMADAGDFTGARNVLSNGRSAIRASASGQAGDELAVFLEEEMRETEERMGNRGSYERTGRAFALANMNSHAWQRANTRSGGRRMGGAARGGCGRGGGFRAYVTPQMTNMVTKSQQHSKTQK</sequence>
<dbReference type="InterPro" id="IPR032838">
    <property type="entry name" value="Vwaint_dom"/>
</dbReference>
<dbReference type="SUPFAM" id="SSF53300">
    <property type="entry name" value="vWA-like"/>
    <property type="match status" value="1"/>
</dbReference>
<dbReference type="PANTHER" id="PTHR10579:SF146">
    <property type="entry name" value="RING-TYPE DOMAIN-CONTAINING PROTEIN"/>
    <property type="match status" value="1"/>
</dbReference>
<organism evidence="2 3">
    <name type="scientific">Erythranthe guttata</name>
    <name type="common">Yellow monkey flower</name>
    <name type="synonym">Mimulus guttatus</name>
    <dbReference type="NCBI Taxonomy" id="4155"/>
    <lineage>
        <taxon>Eukaryota</taxon>
        <taxon>Viridiplantae</taxon>
        <taxon>Streptophyta</taxon>
        <taxon>Embryophyta</taxon>
        <taxon>Tracheophyta</taxon>
        <taxon>Spermatophyta</taxon>
        <taxon>Magnoliopsida</taxon>
        <taxon>eudicotyledons</taxon>
        <taxon>Gunneridae</taxon>
        <taxon>Pentapetalae</taxon>
        <taxon>asterids</taxon>
        <taxon>lamiids</taxon>
        <taxon>Lamiales</taxon>
        <taxon>Phrymaceae</taxon>
        <taxon>Erythranthe</taxon>
    </lineage>
</organism>
<keyword evidence="3" id="KW-1185">Reference proteome</keyword>
<dbReference type="Proteomes" id="UP000030748">
    <property type="component" value="Unassembled WGS sequence"/>
</dbReference>
<dbReference type="SMART" id="SM00327">
    <property type="entry name" value="VWA"/>
    <property type="match status" value="1"/>
</dbReference>
<accession>A0A022RHL3</accession>
<dbReference type="Pfam" id="PF14624">
    <property type="entry name" value="Vwaint"/>
    <property type="match status" value="1"/>
</dbReference>
<name>A0A022RHL3_ERYGU</name>